<organism evidence="5 6">
    <name type="scientific">Leisingera daeponensis</name>
    <dbReference type="NCBI Taxonomy" id="405746"/>
    <lineage>
        <taxon>Bacteria</taxon>
        <taxon>Pseudomonadati</taxon>
        <taxon>Pseudomonadota</taxon>
        <taxon>Alphaproteobacteria</taxon>
        <taxon>Rhodobacterales</taxon>
        <taxon>Roseobacteraceae</taxon>
        <taxon>Leisingera</taxon>
    </lineage>
</organism>
<reference evidence="5 6" key="1">
    <citation type="submission" date="2021-06" db="EMBL/GenBank/DDBJ databases">
        <title>50 bacteria genomes isolated from Dapeng, Shenzhen, China.</title>
        <authorList>
            <person name="Zheng W."/>
            <person name="Yu S."/>
            <person name="Huang Y."/>
        </authorList>
    </citation>
    <scope>NUCLEOTIDE SEQUENCE [LARGE SCALE GENOMIC DNA]</scope>
    <source>
        <strain evidence="5 6">DP1N14-2</strain>
    </source>
</reference>
<evidence type="ECO:0000256" key="2">
    <source>
        <dbReference type="ARBA" id="ARBA00011901"/>
    </source>
</evidence>
<dbReference type="RefSeq" id="WP_222507015.1">
    <property type="nucleotide sequence ID" value="NZ_JAHVJA010000001.1"/>
</dbReference>
<dbReference type="CDD" id="cd02696">
    <property type="entry name" value="MurNAc-LAA"/>
    <property type="match status" value="1"/>
</dbReference>
<dbReference type="InterPro" id="IPR050695">
    <property type="entry name" value="N-acetylmuramoyl_amidase_3"/>
</dbReference>
<dbReference type="Gene3D" id="2.60.40.3500">
    <property type="match status" value="1"/>
</dbReference>
<dbReference type="EMBL" id="JAHVJA010000001">
    <property type="protein sequence ID" value="MBY6137967.1"/>
    <property type="molecule type" value="Genomic_DNA"/>
</dbReference>
<dbReference type="PANTHER" id="PTHR30404">
    <property type="entry name" value="N-ACETYLMURAMOYL-L-ALANINE AMIDASE"/>
    <property type="match status" value="1"/>
</dbReference>
<evidence type="ECO:0000313" key="6">
    <source>
        <dbReference type="Proteomes" id="UP000766629"/>
    </source>
</evidence>
<accession>A0ABS7N9T8</accession>
<protein>
    <recommendedName>
        <fullName evidence="2">N-acetylmuramoyl-L-alanine amidase</fullName>
        <ecNumber evidence="2">3.5.1.28</ecNumber>
    </recommendedName>
</protein>
<sequence>MGRVIILTALIWAAAAGAWAQSGSSGFSGLARIDAEASRVRDAGQGAEISLGLSQGVPYRLFTLAEPPRLVLDFQEVDWTGLTADKLVQGEQVSAVQFGTYVPGWARLVLQLAEPMKVASAAMSVDQVTAAARLAVTLEPVAAEEFAASAGAPQDPRWDLPAPQVMEGKTERDENAPLLVMLDPGHGGIDPGAETEHGIIEKHLMLQFARELGEALVRSGQFTVMMTRDGDYFVSLERRIAMAHQAGADVFISLHADTISEGRAHGSTVYTLSREASDQASAKLAERHLRGDLLSGTDLSQADDRVTGVMLDLARQETQPRSDALAAALIDGLRGQKRPINNRPLRSAGFSVLKSADIPSVLVEIGFLSSKRDLNNLVDAEWRAKAARGILNGLITWRAQDDARRALVRQ</sequence>
<dbReference type="SMART" id="SM00646">
    <property type="entry name" value="Ami_3"/>
    <property type="match status" value="1"/>
</dbReference>
<keyword evidence="6" id="KW-1185">Reference proteome</keyword>
<evidence type="ECO:0000259" key="4">
    <source>
        <dbReference type="SMART" id="SM00646"/>
    </source>
</evidence>
<keyword evidence="3" id="KW-0378">Hydrolase</keyword>
<dbReference type="InterPro" id="IPR002508">
    <property type="entry name" value="MurNAc-LAA_cat"/>
</dbReference>
<evidence type="ECO:0000256" key="3">
    <source>
        <dbReference type="ARBA" id="ARBA00022801"/>
    </source>
</evidence>
<comment type="catalytic activity">
    <reaction evidence="1">
        <text>Hydrolyzes the link between N-acetylmuramoyl residues and L-amino acid residues in certain cell-wall glycopeptides.</text>
        <dbReference type="EC" id="3.5.1.28"/>
    </reaction>
</comment>
<dbReference type="EC" id="3.5.1.28" evidence="2"/>
<comment type="caution">
    <text evidence="5">The sequence shown here is derived from an EMBL/GenBank/DDBJ whole genome shotgun (WGS) entry which is preliminary data.</text>
</comment>
<dbReference type="InterPro" id="IPR021731">
    <property type="entry name" value="AMIN_dom"/>
</dbReference>
<gene>
    <name evidence="5" type="ORF">KUV26_00805</name>
</gene>
<dbReference type="Pfam" id="PF11741">
    <property type="entry name" value="AMIN"/>
    <property type="match status" value="1"/>
</dbReference>
<evidence type="ECO:0000256" key="1">
    <source>
        <dbReference type="ARBA" id="ARBA00001561"/>
    </source>
</evidence>
<proteinExistence type="predicted"/>
<dbReference type="PANTHER" id="PTHR30404:SF0">
    <property type="entry name" value="N-ACETYLMURAMOYL-L-ALANINE AMIDASE AMIC"/>
    <property type="match status" value="1"/>
</dbReference>
<dbReference type="Proteomes" id="UP000766629">
    <property type="component" value="Unassembled WGS sequence"/>
</dbReference>
<feature type="domain" description="MurNAc-LAA" evidence="4">
    <location>
        <begin position="240"/>
        <end position="395"/>
    </location>
</feature>
<evidence type="ECO:0000313" key="5">
    <source>
        <dbReference type="EMBL" id="MBY6137967.1"/>
    </source>
</evidence>
<dbReference type="SUPFAM" id="SSF53187">
    <property type="entry name" value="Zn-dependent exopeptidases"/>
    <property type="match status" value="1"/>
</dbReference>
<name>A0ABS7N9T8_9RHOB</name>
<dbReference type="Gene3D" id="3.40.630.40">
    <property type="entry name" value="Zn-dependent exopeptidases"/>
    <property type="match status" value="1"/>
</dbReference>
<dbReference type="Pfam" id="PF01520">
    <property type="entry name" value="Amidase_3"/>
    <property type="match status" value="1"/>
</dbReference>